<dbReference type="AlphaFoldDB" id="A0A9W4SZ68"/>
<protein>
    <submittedName>
        <fullName evidence="1">3395_t:CDS:1</fullName>
    </submittedName>
</protein>
<dbReference type="OrthoDB" id="2319664at2759"/>
<sequence>MLSKKALIYVLVYRNPEENIEEKFPTPANECIHIIINVSAIPATTNEIIIRLDKIDKNVKDIKREKSSVQISAVTDRNWMKIQEFTDLDYQATTREKEFTNLDLNLENERIDVFR</sequence>
<comment type="caution">
    <text evidence="1">The sequence shown here is derived from an EMBL/GenBank/DDBJ whole genome shotgun (WGS) entry which is preliminary data.</text>
</comment>
<organism evidence="1 2">
    <name type="scientific">Funneliformis geosporum</name>
    <dbReference type="NCBI Taxonomy" id="1117311"/>
    <lineage>
        <taxon>Eukaryota</taxon>
        <taxon>Fungi</taxon>
        <taxon>Fungi incertae sedis</taxon>
        <taxon>Mucoromycota</taxon>
        <taxon>Glomeromycotina</taxon>
        <taxon>Glomeromycetes</taxon>
        <taxon>Glomerales</taxon>
        <taxon>Glomeraceae</taxon>
        <taxon>Funneliformis</taxon>
    </lineage>
</organism>
<evidence type="ECO:0000313" key="1">
    <source>
        <dbReference type="EMBL" id="CAI2186693.1"/>
    </source>
</evidence>
<reference evidence="1" key="1">
    <citation type="submission" date="2022-08" db="EMBL/GenBank/DDBJ databases">
        <authorList>
            <person name="Kallberg Y."/>
            <person name="Tangrot J."/>
            <person name="Rosling A."/>
        </authorList>
    </citation>
    <scope>NUCLEOTIDE SEQUENCE</scope>
    <source>
        <strain evidence="1">Wild A</strain>
    </source>
</reference>
<dbReference type="EMBL" id="CAMKVN010004272">
    <property type="protein sequence ID" value="CAI2186693.1"/>
    <property type="molecule type" value="Genomic_DNA"/>
</dbReference>
<keyword evidence="2" id="KW-1185">Reference proteome</keyword>
<gene>
    <name evidence="1" type="ORF">FWILDA_LOCUS12704</name>
</gene>
<proteinExistence type="predicted"/>
<name>A0A9W4SZ68_9GLOM</name>
<evidence type="ECO:0000313" key="2">
    <source>
        <dbReference type="Proteomes" id="UP001153678"/>
    </source>
</evidence>
<dbReference type="Proteomes" id="UP001153678">
    <property type="component" value="Unassembled WGS sequence"/>
</dbReference>
<accession>A0A9W4SZ68</accession>